<reference evidence="4 5" key="1">
    <citation type="submission" date="2016-10" db="EMBL/GenBank/DDBJ databases">
        <title>Silvanigrella aquatica sp. nov., isolated from a freshwater lake located in the Black Forest, Germany, description of Silvanigrellaceae fam. nov., Silvanigrellales ord. nov., reclassification of the order Bdellovibrionales in the class Oligoflexia, reclassification of the families Bacteriovoracaceae and Halobacteriovoraceae in the new order Bacteriovoracales ord. nov., and reclassification of the family Pseudobacteriovoracaceae in the order Oligoflexiales.</title>
        <authorList>
            <person name="Hahn M.W."/>
            <person name="Schmidt J."/>
            <person name="Koll U."/>
            <person name="Rohde M."/>
            <person name="Verbag S."/>
            <person name="Pitt A."/>
            <person name="Nakai R."/>
            <person name="Naganuma T."/>
            <person name="Lang E."/>
        </authorList>
    </citation>
    <scope>NUCLEOTIDE SEQUENCE [LARGE SCALE GENOMIC DNA]</scope>
    <source>
        <strain evidence="4 5">MWH-Nonnen-W8red</strain>
    </source>
</reference>
<evidence type="ECO:0000259" key="3">
    <source>
        <dbReference type="Pfam" id="PF04389"/>
    </source>
</evidence>
<dbReference type="GO" id="GO:0016603">
    <property type="term" value="F:glutaminyl-peptide cyclotransferase activity"/>
    <property type="evidence" value="ECO:0007669"/>
    <property type="project" value="TreeGrafter"/>
</dbReference>
<dbReference type="SUPFAM" id="SSF53187">
    <property type="entry name" value="Zn-dependent exopeptidases"/>
    <property type="match status" value="1"/>
</dbReference>
<sequence>MKRTSCFWTIIYFGLVVTIKAFSAPLSFQNSASFSTENLQKSMTWFTAEPHPMGSQSQSKIASDLRQTLNKFGWEAKEIPFQATIPNFEAVEFGGTLKKAPQKKQVVGKNIIAIQNKNSKCSIVIGGHYDTKYFKELRFVGANDGGSSTVLMMELARVLKKTKFNKESWGSCNIILSFFDGEEAFLKDWNEGKFKINLQDNLYGSRHFAEKILQQKNNLLYYEKYPINLILILDMIGHKNQKLSITQGSDENLGEKFVNSAKNVDIKQVAFMMEDDHTPFLSLNTPLLHIIDWNNIDEWHTKNDTPHIISYEMIANLGETIIQFLKLNRN</sequence>
<dbReference type="RefSeq" id="WP_148697074.1">
    <property type="nucleotide sequence ID" value="NZ_CP017834.1"/>
</dbReference>
<evidence type="ECO:0000256" key="1">
    <source>
        <dbReference type="ARBA" id="ARBA00022679"/>
    </source>
</evidence>
<dbReference type="STRING" id="1915309.AXG55_05250"/>
<protein>
    <recommendedName>
        <fullName evidence="3">Peptidase M28 domain-containing protein</fullName>
    </recommendedName>
</protein>
<dbReference type="Gene3D" id="3.40.630.10">
    <property type="entry name" value="Zn peptidases"/>
    <property type="match status" value="1"/>
</dbReference>
<dbReference type="InterPro" id="IPR007484">
    <property type="entry name" value="Peptidase_M28"/>
</dbReference>
<evidence type="ECO:0000256" key="2">
    <source>
        <dbReference type="ARBA" id="ARBA00023315"/>
    </source>
</evidence>
<dbReference type="AlphaFoldDB" id="A0A1L4CZG7"/>
<keyword evidence="1" id="KW-0808">Transferase</keyword>
<dbReference type="EMBL" id="CP017834">
    <property type="protein sequence ID" value="APJ03341.1"/>
    <property type="molecule type" value="Genomic_DNA"/>
</dbReference>
<dbReference type="GO" id="GO:0008270">
    <property type="term" value="F:zinc ion binding"/>
    <property type="evidence" value="ECO:0007669"/>
    <property type="project" value="TreeGrafter"/>
</dbReference>
<proteinExistence type="predicted"/>
<keyword evidence="5" id="KW-1185">Reference proteome</keyword>
<dbReference type="PANTHER" id="PTHR12283">
    <property type="entry name" value="GLUTAMINYL-PEPTIDE CYCLOTRANSFERASE"/>
    <property type="match status" value="1"/>
</dbReference>
<organism evidence="4 5">
    <name type="scientific">Silvanigrella aquatica</name>
    <dbReference type="NCBI Taxonomy" id="1915309"/>
    <lineage>
        <taxon>Bacteria</taxon>
        <taxon>Pseudomonadati</taxon>
        <taxon>Bdellovibrionota</taxon>
        <taxon>Oligoflexia</taxon>
        <taxon>Silvanigrellales</taxon>
        <taxon>Silvanigrellaceae</taxon>
        <taxon>Silvanigrella</taxon>
    </lineage>
</organism>
<gene>
    <name evidence="4" type="ORF">AXG55_05250</name>
</gene>
<evidence type="ECO:0000313" key="4">
    <source>
        <dbReference type="EMBL" id="APJ03341.1"/>
    </source>
</evidence>
<dbReference type="PANTHER" id="PTHR12283:SF6">
    <property type="entry name" value="GLUTAMINYL-PEPTIDE CYCLOTRANSFERASE-RELATED"/>
    <property type="match status" value="1"/>
</dbReference>
<dbReference type="OrthoDB" id="9757939at2"/>
<dbReference type="KEGG" id="saqi:AXG55_05250"/>
<dbReference type="Pfam" id="PF04389">
    <property type="entry name" value="Peptidase_M28"/>
    <property type="match status" value="1"/>
</dbReference>
<feature type="domain" description="Peptidase M28" evidence="3">
    <location>
        <begin position="110"/>
        <end position="324"/>
    </location>
</feature>
<keyword evidence="2" id="KW-0012">Acyltransferase</keyword>
<evidence type="ECO:0000313" key="5">
    <source>
        <dbReference type="Proteomes" id="UP000184731"/>
    </source>
</evidence>
<accession>A0A1L4CZG7</accession>
<dbReference type="InterPro" id="IPR040234">
    <property type="entry name" value="QC/QCL"/>
</dbReference>
<name>A0A1L4CZG7_9BACT</name>
<dbReference type="Proteomes" id="UP000184731">
    <property type="component" value="Chromosome"/>
</dbReference>